<protein>
    <submittedName>
        <fullName evidence="2">Uncharacterized protein</fullName>
    </submittedName>
</protein>
<feature type="compositionally biased region" description="Pro residues" evidence="1">
    <location>
        <begin position="213"/>
        <end position="222"/>
    </location>
</feature>
<evidence type="ECO:0000313" key="3">
    <source>
        <dbReference type="Proteomes" id="UP000604046"/>
    </source>
</evidence>
<dbReference type="Proteomes" id="UP000604046">
    <property type="component" value="Unassembled WGS sequence"/>
</dbReference>
<name>A0A812RT43_9DINO</name>
<feature type="region of interest" description="Disordered" evidence="1">
    <location>
        <begin position="53"/>
        <end position="244"/>
    </location>
</feature>
<feature type="compositionally biased region" description="Basic and acidic residues" evidence="1">
    <location>
        <begin position="292"/>
        <end position="301"/>
    </location>
</feature>
<accession>A0A812RT43</accession>
<reference evidence="2" key="1">
    <citation type="submission" date="2021-02" db="EMBL/GenBank/DDBJ databases">
        <authorList>
            <person name="Dougan E. K."/>
            <person name="Rhodes N."/>
            <person name="Thang M."/>
            <person name="Chan C."/>
        </authorList>
    </citation>
    <scope>NUCLEOTIDE SEQUENCE</scope>
</reference>
<feature type="compositionally biased region" description="Acidic residues" evidence="1">
    <location>
        <begin position="102"/>
        <end position="120"/>
    </location>
</feature>
<feature type="compositionally biased region" description="Basic residues" evidence="1">
    <location>
        <begin position="182"/>
        <end position="198"/>
    </location>
</feature>
<gene>
    <name evidence="2" type="ORF">SNAT2548_LOCUS24845</name>
</gene>
<dbReference type="AlphaFoldDB" id="A0A812RT43"/>
<proteinExistence type="predicted"/>
<feature type="region of interest" description="Disordered" evidence="1">
    <location>
        <begin position="264"/>
        <end position="301"/>
    </location>
</feature>
<evidence type="ECO:0000313" key="2">
    <source>
        <dbReference type="EMBL" id="CAE7453015.1"/>
    </source>
</evidence>
<feature type="compositionally biased region" description="Acidic residues" evidence="1">
    <location>
        <begin position="76"/>
        <end position="94"/>
    </location>
</feature>
<organism evidence="2 3">
    <name type="scientific">Symbiodinium natans</name>
    <dbReference type="NCBI Taxonomy" id="878477"/>
    <lineage>
        <taxon>Eukaryota</taxon>
        <taxon>Sar</taxon>
        <taxon>Alveolata</taxon>
        <taxon>Dinophyceae</taxon>
        <taxon>Suessiales</taxon>
        <taxon>Symbiodiniaceae</taxon>
        <taxon>Symbiodinium</taxon>
    </lineage>
</organism>
<sequence>MPELRQLLSGEGALVADVLPDGQTVDEVMYDVSGGEGEISFSRFRAYLTRSYRSSERPSSAVARGLVRNRTRELEAEQGDACDEQQELEPEDASDLMNRLDDLEEEEEEDEDEEGEEDEGSGLREILVNESDEYQPGATMDDAGQCDGDDESPRPMSRQTPVVDEDMLMAATAPLLIDGTVKKKRKKKKKKKKRRHSKTAVVVDIPAEKKPPVPRFPHPTGPRPEKEAVTPPQAVQTLSERPPLKDRFTKQLLLGRFPKRKPLRVEGADSAAEADGETEADKISPNVSRFSVEYRHPERNT</sequence>
<evidence type="ECO:0000256" key="1">
    <source>
        <dbReference type="SAM" id="MobiDB-lite"/>
    </source>
</evidence>
<dbReference type="OrthoDB" id="436085at2759"/>
<dbReference type="EMBL" id="CAJNDS010002371">
    <property type="protein sequence ID" value="CAE7453015.1"/>
    <property type="molecule type" value="Genomic_DNA"/>
</dbReference>
<comment type="caution">
    <text evidence="2">The sequence shown here is derived from an EMBL/GenBank/DDBJ whole genome shotgun (WGS) entry which is preliminary data.</text>
</comment>
<keyword evidence="3" id="KW-1185">Reference proteome</keyword>